<organism evidence="2 3">
    <name type="scientific">Parathermosynechococcus lividus PCC 6715</name>
    <dbReference type="NCBI Taxonomy" id="1917166"/>
    <lineage>
        <taxon>Bacteria</taxon>
        <taxon>Bacillati</taxon>
        <taxon>Cyanobacteriota</taxon>
        <taxon>Cyanophyceae</taxon>
        <taxon>Acaryochloridales</taxon>
        <taxon>Thermosynechococcaceae</taxon>
        <taxon>Parathermosynechococcus</taxon>
    </lineage>
</organism>
<dbReference type="OrthoDB" id="564985at2"/>
<evidence type="ECO:0000313" key="2">
    <source>
        <dbReference type="EMBL" id="ATS18834.1"/>
    </source>
</evidence>
<evidence type="ECO:0000256" key="1">
    <source>
        <dbReference type="SAM" id="MobiDB-lite"/>
    </source>
</evidence>
<feature type="region of interest" description="Disordered" evidence="1">
    <location>
        <begin position="257"/>
        <end position="320"/>
    </location>
</feature>
<reference evidence="2 3" key="1">
    <citation type="submission" date="2016-11" db="EMBL/GenBank/DDBJ databases">
        <title>Complete genome sequence of thermophilic cyanobacteria strain Synechococcus sp. PCC6715.</title>
        <authorList>
            <person name="Tang J."/>
            <person name="Daroch M."/>
            <person name="Liang Y."/>
            <person name="Jiang D."/>
            <person name="Shah M."/>
        </authorList>
    </citation>
    <scope>NUCLEOTIDE SEQUENCE [LARGE SCALE GENOMIC DNA]</scope>
    <source>
        <strain evidence="2 3">PCC 6715</strain>
    </source>
</reference>
<dbReference type="Proteomes" id="UP000231057">
    <property type="component" value="Chromosome"/>
</dbReference>
<dbReference type="EMBL" id="CP018092">
    <property type="protein sequence ID" value="ATS18834.1"/>
    <property type="molecule type" value="Genomic_DNA"/>
</dbReference>
<dbReference type="RefSeq" id="WP_099799166.1">
    <property type="nucleotide sequence ID" value="NZ_CP018092.1"/>
</dbReference>
<sequence length="411" mass="45663">MGDRELIEQFVTDLLQKNSRMLSNRHLRVELTFDEVQLISYKDGMVARVKTDAPNLAIEVRDASPFRPLLEEVMVGHNIFQVGISKSAGFLRYEPRTIPEGYLVQYTEGGVLWKDRWARGKRRSALSGGGNSLGMDAMILYRGTWYPIQSVNAANGFISVRTLGGEATYSASDFVVWLKKEKSESEETPSQITAYKIGERLPDVDSAPTRILETTEIAAPATPTVEENTVLQPTPAAAADTDDYSIIAPPPVPAVAATTSAPPVAPQGYPQQSYEQSVGYPHPGYEYSQGYPQQSYEQSVGYPHPGYEYSQGYPQQSYEQSVGYPHPSYEYSQGYPQQGYEQSVGYPHPHYAANYPPQAYQHIDPNIQMALTYLQSSLAYLLQVEPKSPHIHAAIRATSMAIQNLLSILNH</sequence>
<accession>A0A2D2Q2V5</accession>
<protein>
    <submittedName>
        <fullName evidence="2">Uncharacterized protein</fullName>
    </submittedName>
</protein>
<reference evidence="3" key="2">
    <citation type="journal article" date="2022" name="Front. Microbiol.">
        <title>Comparative Genomic Analysis Revealed Distinct Molecular Components and Organization of CO2-Concentrating Mechanism in Thermophilic Cyanobacteria.</title>
        <authorList>
            <person name="Tang J."/>
            <person name="Zhou H."/>
            <person name="Yao D."/>
            <person name="Riaz S."/>
            <person name="You D."/>
            <person name="Klepacz-Smolka A."/>
            <person name="Daroch M."/>
        </authorList>
    </citation>
    <scope>NUCLEOTIDE SEQUENCE [LARGE SCALE GENOMIC DNA]</scope>
    <source>
        <strain evidence="3">PCC 6715</strain>
    </source>
</reference>
<keyword evidence="3" id="KW-1185">Reference proteome</keyword>
<dbReference type="KEGG" id="slw:BRW62_08850"/>
<proteinExistence type="predicted"/>
<name>A0A2D2Q2V5_PARLV</name>
<gene>
    <name evidence="2" type="ORF">BRW62_08850</name>
</gene>
<evidence type="ECO:0000313" key="3">
    <source>
        <dbReference type="Proteomes" id="UP000231057"/>
    </source>
</evidence>
<dbReference type="AlphaFoldDB" id="A0A2D2Q2V5"/>